<sequence>MAASKGRYWRDLEVEALLDLLLQSGRASRIMGSHHLPTKAIFARVARQLAAKGWPRTADQCRSKFKRVKADFFAAMEQWQGIPRMSARPPFFADMRRLWEAAGRPSWEDRRQAAGQGEQGIPPAEPPAGEEEAQEWEAPPPQGEEWLVEVELEEPADARGREGRGVPEEALEGAARGSSVAGQSGQPPSAARRPTEEPVLAPGEGTPATTEEPTTSRAAARAPASQEGDGTILEAIKGLEGRMMLSLNTLQGRMDTVERLLLYQGRKHRALERRVRALEGQLSALLPAATEQ</sequence>
<evidence type="ECO:0000313" key="4">
    <source>
        <dbReference type="RefSeq" id="XP_054832747.1"/>
    </source>
</evidence>
<evidence type="ECO:0000313" key="5">
    <source>
        <dbReference type="RefSeq" id="XP_054853212.1"/>
    </source>
</evidence>
<protein>
    <submittedName>
        <fullName evidence="4">Uncharacterized protein LOC129328033</fullName>
    </submittedName>
    <submittedName>
        <fullName evidence="5">Uncharacterized protein LOC129341878</fullName>
    </submittedName>
</protein>
<dbReference type="RefSeq" id="XP_054832747.1">
    <property type="nucleotide sequence ID" value="XM_054976772.1"/>
</dbReference>
<feature type="region of interest" description="Disordered" evidence="1">
    <location>
        <begin position="155"/>
        <end position="229"/>
    </location>
</feature>
<accession>A0AA97KC90</accession>
<dbReference type="InterPro" id="IPR001005">
    <property type="entry name" value="SANT/Myb"/>
</dbReference>
<evidence type="ECO:0000256" key="1">
    <source>
        <dbReference type="SAM" id="MobiDB-lite"/>
    </source>
</evidence>
<evidence type="ECO:0000259" key="2">
    <source>
        <dbReference type="SMART" id="SM00717"/>
    </source>
</evidence>
<feature type="region of interest" description="Disordered" evidence="1">
    <location>
        <begin position="105"/>
        <end position="141"/>
    </location>
</feature>
<dbReference type="RefSeq" id="XP_054853212.1">
    <property type="nucleotide sequence ID" value="XM_054997237.1"/>
</dbReference>
<evidence type="ECO:0000313" key="3">
    <source>
        <dbReference type="Proteomes" id="UP001190640"/>
    </source>
</evidence>
<feature type="domain" description="Myb-like" evidence="2">
    <location>
        <begin position="5"/>
        <end position="71"/>
    </location>
</feature>
<organism evidence="3 5">
    <name type="scientific">Eublepharis macularius</name>
    <name type="common">Leopard gecko</name>
    <name type="synonym">Cyrtodactylus macularius</name>
    <dbReference type="NCBI Taxonomy" id="481883"/>
    <lineage>
        <taxon>Eukaryota</taxon>
        <taxon>Metazoa</taxon>
        <taxon>Chordata</taxon>
        <taxon>Craniata</taxon>
        <taxon>Vertebrata</taxon>
        <taxon>Euteleostomi</taxon>
        <taxon>Lepidosauria</taxon>
        <taxon>Squamata</taxon>
        <taxon>Bifurcata</taxon>
        <taxon>Gekkota</taxon>
        <taxon>Eublepharidae</taxon>
        <taxon>Eublepharinae</taxon>
        <taxon>Eublepharis</taxon>
    </lineage>
</organism>
<dbReference type="KEGG" id="emc:129328033"/>
<dbReference type="InterPro" id="IPR044822">
    <property type="entry name" value="Myb_DNA-bind_4"/>
</dbReference>
<dbReference type="Proteomes" id="UP001190640">
    <property type="component" value="Chromosome 14"/>
</dbReference>
<dbReference type="KEGG" id="emc:129341878"/>
<dbReference type="Pfam" id="PF13837">
    <property type="entry name" value="Myb_DNA-bind_4"/>
    <property type="match status" value="1"/>
</dbReference>
<feature type="compositionally biased region" description="Basic and acidic residues" evidence="1">
    <location>
        <begin position="156"/>
        <end position="167"/>
    </location>
</feature>
<dbReference type="SMART" id="SM00717">
    <property type="entry name" value="SANT"/>
    <property type="match status" value="1"/>
</dbReference>
<name>A0AA97KC90_EUBMA</name>
<dbReference type="Proteomes" id="UP001190640">
    <property type="component" value="Chromosome 4"/>
</dbReference>
<dbReference type="AlphaFoldDB" id="A0AA97KC90"/>
<keyword evidence="3" id="KW-1185">Reference proteome</keyword>
<feature type="compositionally biased region" description="Low complexity" evidence="1">
    <location>
        <begin position="201"/>
        <end position="225"/>
    </location>
</feature>
<dbReference type="GeneID" id="129341878"/>
<dbReference type="Gene3D" id="1.10.10.60">
    <property type="entry name" value="Homeodomain-like"/>
    <property type="match status" value="1"/>
</dbReference>
<gene>
    <name evidence="5" type="primary">LOC129341878</name>
    <name evidence="4" type="synonym">LOC129328033</name>
</gene>
<proteinExistence type="predicted"/>
<reference evidence="4 5" key="1">
    <citation type="submission" date="2025-04" db="UniProtKB">
        <authorList>
            <consortium name="RefSeq"/>
        </authorList>
    </citation>
    <scope>IDENTIFICATION</scope>
    <source>
        <tissue evidence="4 5">Blood</tissue>
    </source>
</reference>